<accession>A0A0K2ULG5</accession>
<organism evidence="1">
    <name type="scientific">Lepeophtheirus salmonis</name>
    <name type="common">Salmon louse</name>
    <name type="synonym">Caligus salmonis</name>
    <dbReference type="NCBI Taxonomy" id="72036"/>
    <lineage>
        <taxon>Eukaryota</taxon>
        <taxon>Metazoa</taxon>
        <taxon>Ecdysozoa</taxon>
        <taxon>Arthropoda</taxon>
        <taxon>Crustacea</taxon>
        <taxon>Multicrustacea</taxon>
        <taxon>Hexanauplia</taxon>
        <taxon>Copepoda</taxon>
        <taxon>Siphonostomatoida</taxon>
        <taxon>Caligidae</taxon>
        <taxon>Lepeophtheirus</taxon>
    </lineage>
</organism>
<protein>
    <submittedName>
        <fullName evidence="1">Uncharacterized protein</fullName>
    </submittedName>
</protein>
<feature type="non-terminal residue" evidence="1">
    <location>
        <position position="1"/>
    </location>
</feature>
<name>A0A0K2ULG5_LEPSM</name>
<dbReference type="AlphaFoldDB" id="A0A0K2ULG5"/>
<reference evidence="1" key="1">
    <citation type="submission" date="2014-05" db="EMBL/GenBank/DDBJ databases">
        <authorList>
            <person name="Chronopoulou M."/>
        </authorList>
    </citation>
    <scope>NUCLEOTIDE SEQUENCE</scope>
    <source>
        <tissue evidence="1">Whole organism</tissue>
    </source>
</reference>
<evidence type="ECO:0000313" key="1">
    <source>
        <dbReference type="EMBL" id="CDW39109.1"/>
    </source>
</evidence>
<dbReference type="EMBL" id="HACA01021748">
    <property type="protein sequence ID" value="CDW39109.1"/>
    <property type="molecule type" value="Transcribed_RNA"/>
</dbReference>
<sequence length="48" mass="5351">SLTGVSPGVGLKGGVAFSQSKDFLLLTRKFNIFFQKKKIKKIYFSVNI</sequence>
<proteinExistence type="predicted"/>